<feature type="region of interest" description="Disordered" evidence="1">
    <location>
        <begin position="41"/>
        <end position="62"/>
    </location>
</feature>
<gene>
    <name evidence="3" type="primary">LOC101498613</name>
</gene>
<sequence>MAFTNTNNNVCDRSSIDFCSSTHVKICSLLTLASCSCSTTKETKQPIDHSSTKKRKLVSKETNNTKKKKGCYEENKGFLLDEELVEDLVIPVLGVDNNYDIGIEVSIWDLDTNSMHSLVFRRCPFS</sequence>
<evidence type="ECO:0000256" key="1">
    <source>
        <dbReference type="SAM" id="MobiDB-lite"/>
    </source>
</evidence>
<reference evidence="2" key="1">
    <citation type="journal article" date="2013" name="Nat. Biotechnol.">
        <title>Draft genome sequence of chickpea (Cicer arietinum) provides a resource for trait improvement.</title>
        <authorList>
            <person name="Varshney R.K."/>
            <person name="Song C."/>
            <person name="Saxena R.K."/>
            <person name="Azam S."/>
            <person name="Yu S."/>
            <person name="Sharpe A.G."/>
            <person name="Cannon S."/>
            <person name="Baek J."/>
            <person name="Rosen B.D."/>
            <person name="Tar'an B."/>
            <person name="Millan T."/>
            <person name="Zhang X."/>
            <person name="Ramsay L.D."/>
            <person name="Iwata A."/>
            <person name="Wang Y."/>
            <person name="Nelson W."/>
            <person name="Farmer A.D."/>
            <person name="Gaur P.M."/>
            <person name="Soderlund C."/>
            <person name="Penmetsa R.V."/>
            <person name="Xu C."/>
            <person name="Bharti A.K."/>
            <person name="He W."/>
            <person name="Winter P."/>
            <person name="Zhao S."/>
            <person name="Hane J.K."/>
            <person name="Carrasquilla-Garcia N."/>
            <person name="Condie J.A."/>
            <person name="Upadhyaya H.D."/>
            <person name="Luo M.C."/>
            <person name="Thudi M."/>
            <person name="Gowda C.L."/>
            <person name="Singh N.P."/>
            <person name="Lichtenzveig J."/>
            <person name="Gali K.K."/>
            <person name="Rubio J."/>
            <person name="Nadarajan N."/>
            <person name="Dolezel J."/>
            <person name="Bansal K.C."/>
            <person name="Xu X."/>
            <person name="Edwards D."/>
            <person name="Zhang G."/>
            <person name="Kahl G."/>
            <person name="Gil J."/>
            <person name="Singh K.B."/>
            <person name="Datta S.K."/>
            <person name="Jackson S.A."/>
            <person name="Wang J."/>
            <person name="Cook D.R."/>
        </authorList>
    </citation>
    <scope>NUCLEOTIDE SEQUENCE [LARGE SCALE GENOMIC DNA]</scope>
    <source>
        <strain evidence="2">cv. CDC Frontier</strain>
    </source>
</reference>
<proteinExistence type="predicted"/>
<accession>A0A1S2Y3F8</accession>
<organism evidence="2 3">
    <name type="scientific">Cicer arietinum</name>
    <name type="common">Chickpea</name>
    <name type="synonym">Garbanzo</name>
    <dbReference type="NCBI Taxonomy" id="3827"/>
    <lineage>
        <taxon>Eukaryota</taxon>
        <taxon>Viridiplantae</taxon>
        <taxon>Streptophyta</taxon>
        <taxon>Embryophyta</taxon>
        <taxon>Tracheophyta</taxon>
        <taxon>Spermatophyta</taxon>
        <taxon>Magnoliopsida</taxon>
        <taxon>eudicotyledons</taxon>
        <taxon>Gunneridae</taxon>
        <taxon>Pentapetalae</taxon>
        <taxon>rosids</taxon>
        <taxon>fabids</taxon>
        <taxon>Fabales</taxon>
        <taxon>Fabaceae</taxon>
        <taxon>Papilionoideae</taxon>
        <taxon>50 kb inversion clade</taxon>
        <taxon>NPAAA clade</taxon>
        <taxon>Hologalegina</taxon>
        <taxon>IRL clade</taxon>
        <taxon>Cicereae</taxon>
        <taxon>Cicer</taxon>
    </lineage>
</organism>
<keyword evidence="2" id="KW-1185">Reference proteome</keyword>
<dbReference type="AlphaFoldDB" id="A0A1S2Y3F8"/>
<feature type="compositionally biased region" description="Basic and acidic residues" evidence="1">
    <location>
        <begin position="41"/>
        <end position="51"/>
    </location>
</feature>
<reference evidence="3" key="2">
    <citation type="submission" date="2025-08" db="UniProtKB">
        <authorList>
            <consortium name="RefSeq"/>
        </authorList>
    </citation>
    <scope>IDENTIFICATION</scope>
    <source>
        <tissue evidence="3">Etiolated seedlings</tissue>
    </source>
</reference>
<dbReference type="RefSeq" id="XP_004498707.1">
    <property type="nucleotide sequence ID" value="XM_004498650.1"/>
</dbReference>
<protein>
    <submittedName>
        <fullName evidence="3">Uncharacterized protein LOC101498613</fullName>
    </submittedName>
</protein>
<evidence type="ECO:0000313" key="3">
    <source>
        <dbReference type="RefSeq" id="XP_004498707.1"/>
    </source>
</evidence>
<dbReference type="PaxDb" id="3827-XP_004498707.1"/>
<evidence type="ECO:0000313" key="2">
    <source>
        <dbReference type="Proteomes" id="UP000087171"/>
    </source>
</evidence>
<dbReference type="Proteomes" id="UP000087171">
    <property type="component" value="Chromosome Ca4"/>
</dbReference>
<name>A0A1S2Y3F8_CICAR</name>